<keyword evidence="4" id="KW-0443">Lipid metabolism</keyword>
<dbReference type="CDD" id="cd03444">
    <property type="entry name" value="Thioesterase_II_repeat1"/>
    <property type="match status" value="1"/>
</dbReference>
<gene>
    <name evidence="10" type="primary">tesB</name>
    <name evidence="10" type="ORF">BN11_2600006</name>
</gene>
<dbReference type="GO" id="GO:0005829">
    <property type="term" value="C:cytosol"/>
    <property type="evidence" value="ECO:0007669"/>
    <property type="project" value="TreeGrafter"/>
</dbReference>
<dbReference type="PANTHER" id="PTHR11066">
    <property type="entry name" value="ACYL-COA THIOESTERASE"/>
    <property type="match status" value="1"/>
</dbReference>
<name>W6JXH4_9MICO</name>
<comment type="similarity">
    <text evidence="1">Belongs to the C/M/P thioester hydrolase family.</text>
</comment>
<dbReference type="GO" id="GO:0006637">
    <property type="term" value="P:acyl-CoA metabolic process"/>
    <property type="evidence" value="ECO:0007669"/>
    <property type="project" value="InterPro"/>
</dbReference>
<dbReference type="GO" id="GO:0009062">
    <property type="term" value="P:fatty acid catabolic process"/>
    <property type="evidence" value="ECO:0007669"/>
    <property type="project" value="TreeGrafter"/>
</dbReference>
<evidence type="ECO:0000259" key="8">
    <source>
        <dbReference type="Pfam" id="PF02551"/>
    </source>
</evidence>
<comment type="subunit">
    <text evidence="2">Homotetramer.</text>
</comment>
<dbReference type="InterPro" id="IPR049449">
    <property type="entry name" value="TesB_ACOT8-like_N"/>
</dbReference>
<sequence>MLVTTDAERAVEGLVRLLTLREVGTAHIAVSDAPETDTEMGDSEAQVFIGASEKQPHGRVFGGQVLAQGVMAAGLTLDLTPDATPRPIHSLHAYFMRPGDDTQPIRFAVERMMDGKSFSTRRVHAIQHGRPILAMSASFQERAEGMEHQDPMPSAPDPRGLTEMSVALGDLMDRQGIDDERAEQHLARLRKRAIRQYPVGSVDPREPATRSNRYQLWMRAAAALPDDQLLTSAILAYASDFQMLTPSLRNHGVTFFDPRLRVASLDHAMWFHRDASLSDWLLFDLESPSAQSGRALGRGTVWTEGGRLVASLAQEGMTRLKA</sequence>
<dbReference type="EMBL" id="CAJA01000180">
    <property type="protein sequence ID" value="CCH73345.1"/>
    <property type="molecule type" value="Genomic_DNA"/>
</dbReference>
<accession>W6JXH4</accession>
<dbReference type="AlphaFoldDB" id="W6JXH4"/>
<dbReference type="Pfam" id="PF02551">
    <property type="entry name" value="Acyl_CoA_thio"/>
    <property type="match status" value="1"/>
</dbReference>
<dbReference type="Proteomes" id="UP000035763">
    <property type="component" value="Unassembled WGS sequence"/>
</dbReference>
<evidence type="ECO:0000256" key="7">
    <source>
        <dbReference type="ARBA" id="ARBA00079653"/>
    </source>
</evidence>
<keyword evidence="3 10" id="KW-0378">Hydrolase</keyword>
<keyword evidence="11" id="KW-1185">Reference proteome</keyword>
<protein>
    <recommendedName>
        <fullName evidence="6">Acyl-CoA thioesterase 2</fullName>
    </recommendedName>
    <alternativeName>
        <fullName evidence="7">Thioesterase II</fullName>
    </alternativeName>
</protein>
<dbReference type="SUPFAM" id="SSF54637">
    <property type="entry name" value="Thioesterase/thiol ester dehydrase-isomerase"/>
    <property type="match status" value="2"/>
</dbReference>
<dbReference type="CDD" id="cd03445">
    <property type="entry name" value="Thioesterase_II_repeat2"/>
    <property type="match status" value="1"/>
</dbReference>
<reference evidence="10 11" key="1">
    <citation type="journal article" date="2013" name="ISME J.">
        <title>A metabolic model for members of the genus Tetrasphaera involved in enhanced biological phosphorus removal.</title>
        <authorList>
            <person name="Kristiansen R."/>
            <person name="Nguyen H.T.T."/>
            <person name="Saunders A.M."/>
            <person name="Nielsen J.L."/>
            <person name="Wimmer R."/>
            <person name="Le V.Q."/>
            <person name="McIlroy S.J."/>
            <person name="Petrovski S."/>
            <person name="Seviour R.J."/>
            <person name="Calteau A."/>
            <person name="Nielsen K.L."/>
            <person name="Nielsen P.H."/>
        </authorList>
    </citation>
    <scope>NUCLEOTIDE SEQUENCE [LARGE SCALE GENOMIC DNA]</scope>
    <source>
        <strain evidence="10 11">Ben110</strain>
    </source>
</reference>
<dbReference type="STRING" id="1193182.BN11_2600006"/>
<dbReference type="PANTHER" id="PTHR11066:SF34">
    <property type="entry name" value="ACYL-COENZYME A THIOESTERASE 8"/>
    <property type="match status" value="1"/>
</dbReference>
<dbReference type="InterPro" id="IPR029069">
    <property type="entry name" value="HotDog_dom_sf"/>
</dbReference>
<dbReference type="Gene3D" id="2.40.160.210">
    <property type="entry name" value="Acyl-CoA thioesterase, double hotdog domain"/>
    <property type="match status" value="1"/>
</dbReference>
<evidence type="ECO:0000313" key="11">
    <source>
        <dbReference type="Proteomes" id="UP000035763"/>
    </source>
</evidence>
<organism evidence="10 11">
    <name type="scientific">Nostocoides australiense Ben110</name>
    <dbReference type="NCBI Taxonomy" id="1193182"/>
    <lineage>
        <taxon>Bacteria</taxon>
        <taxon>Bacillati</taxon>
        <taxon>Actinomycetota</taxon>
        <taxon>Actinomycetes</taxon>
        <taxon>Micrococcales</taxon>
        <taxon>Intrasporangiaceae</taxon>
        <taxon>Nostocoides</taxon>
    </lineage>
</organism>
<evidence type="ECO:0000256" key="5">
    <source>
        <dbReference type="ARBA" id="ARBA00050943"/>
    </source>
</evidence>
<evidence type="ECO:0000256" key="3">
    <source>
        <dbReference type="ARBA" id="ARBA00022801"/>
    </source>
</evidence>
<dbReference type="FunFam" id="2.40.160.210:FF:000001">
    <property type="entry name" value="Acyl-CoA thioesterase II"/>
    <property type="match status" value="1"/>
</dbReference>
<dbReference type="InterPro" id="IPR025652">
    <property type="entry name" value="TesB_C"/>
</dbReference>
<evidence type="ECO:0000259" key="9">
    <source>
        <dbReference type="Pfam" id="PF13622"/>
    </source>
</evidence>
<dbReference type="GO" id="GO:0047617">
    <property type="term" value="F:fatty acyl-CoA hydrolase activity"/>
    <property type="evidence" value="ECO:0007669"/>
    <property type="project" value="UniProtKB-EC"/>
</dbReference>
<comment type="catalytic activity">
    <reaction evidence="5">
        <text>a fatty acyl-CoA + H2O = a fatty acid + CoA + H(+)</text>
        <dbReference type="Rhea" id="RHEA:16781"/>
        <dbReference type="ChEBI" id="CHEBI:15377"/>
        <dbReference type="ChEBI" id="CHEBI:15378"/>
        <dbReference type="ChEBI" id="CHEBI:28868"/>
        <dbReference type="ChEBI" id="CHEBI:57287"/>
        <dbReference type="ChEBI" id="CHEBI:77636"/>
        <dbReference type="EC" id="3.1.2.20"/>
    </reaction>
    <physiologicalReaction direction="left-to-right" evidence="5">
        <dbReference type="Rhea" id="RHEA:16782"/>
    </physiologicalReaction>
</comment>
<comment type="caution">
    <text evidence="10">The sequence shown here is derived from an EMBL/GenBank/DDBJ whole genome shotgun (WGS) entry which is preliminary data.</text>
</comment>
<proteinExistence type="inferred from homology"/>
<dbReference type="Pfam" id="PF13622">
    <property type="entry name" value="4HBT_3"/>
    <property type="match status" value="1"/>
</dbReference>
<evidence type="ECO:0000256" key="6">
    <source>
        <dbReference type="ARBA" id="ARBA00071120"/>
    </source>
</evidence>
<dbReference type="InterPro" id="IPR042171">
    <property type="entry name" value="Acyl-CoA_hotdog"/>
</dbReference>
<evidence type="ECO:0000256" key="4">
    <source>
        <dbReference type="ARBA" id="ARBA00023098"/>
    </source>
</evidence>
<evidence type="ECO:0000256" key="1">
    <source>
        <dbReference type="ARBA" id="ARBA00006538"/>
    </source>
</evidence>
<feature type="domain" description="Acyl-CoA thioesterase 2 C-terminal" evidence="8">
    <location>
        <begin position="212"/>
        <end position="317"/>
    </location>
</feature>
<evidence type="ECO:0000313" key="10">
    <source>
        <dbReference type="EMBL" id="CCH73345.1"/>
    </source>
</evidence>
<feature type="domain" description="Acyl-CoA thioesterase-like N-terminal HotDog" evidence="9">
    <location>
        <begin position="56"/>
        <end position="140"/>
    </location>
</feature>
<evidence type="ECO:0000256" key="2">
    <source>
        <dbReference type="ARBA" id="ARBA00011881"/>
    </source>
</evidence>
<dbReference type="InterPro" id="IPR003703">
    <property type="entry name" value="Acyl_CoA_thio"/>
</dbReference>